<evidence type="ECO:0000313" key="2">
    <source>
        <dbReference type="Proteomes" id="UP000076154"/>
    </source>
</evidence>
<dbReference type="Proteomes" id="UP000076154">
    <property type="component" value="Unassembled WGS sequence"/>
</dbReference>
<dbReference type="EMBL" id="LUEZ02000029">
    <property type="protein sequence ID" value="RDB26555.1"/>
    <property type="molecule type" value="Genomic_DNA"/>
</dbReference>
<dbReference type="InParanoid" id="A0A369K1Q7"/>
<accession>A0A369K1Q7</accession>
<proteinExistence type="predicted"/>
<keyword evidence="2" id="KW-1185">Reference proteome</keyword>
<sequence length="180" mass="20207">MFDSLMRACISKEDSSLFRVLFLRISNLPTRHSSSITTIIPSSGEVIKTHADTDDVSKAVIEVLLQGVRVQSIALLDATFMLMVLEPRRGGWRHDATGRVFELAVRRGGGGVGMTGKLGWTTVDDGERGRWRIGCLRVPRPTSSNSPARRLARRGNKHAGLTLRGWEFFMRYCYLRRIMS</sequence>
<protein>
    <submittedName>
        <fullName evidence="1">Uncharacterized protein</fullName>
    </submittedName>
</protein>
<evidence type="ECO:0000313" key="1">
    <source>
        <dbReference type="EMBL" id="RDB26555.1"/>
    </source>
</evidence>
<organism evidence="1 2">
    <name type="scientific">Hypsizygus marmoreus</name>
    <name type="common">White beech mushroom</name>
    <name type="synonym">Agaricus marmoreus</name>
    <dbReference type="NCBI Taxonomy" id="39966"/>
    <lineage>
        <taxon>Eukaryota</taxon>
        <taxon>Fungi</taxon>
        <taxon>Dikarya</taxon>
        <taxon>Basidiomycota</taxon>
        <taxon>Agaricomycotina</taxon>
        <taxon>Agaricomycetes</taxon>
        <taxon>Agaricomycetidae</taxon>
        <taxon>Agaricales</taxon>
        <taxon>Tricholomatineae</taxon>
        <taxon>Lyophyllaceae</taxon>
        <taxon>Hypsizygus</taxon>
    </lineage>
</organism>
<dbReference type="AlphaFoldDB" id="A0A369K1Q7"/>
<reference evidence="1" key="1">
    <citation type="submission" date="2018-04" db="EMBL/GenBank/DDBJ databases">
        <title>Whole genome sequencing of Hypsizygus marmoreus.</title>
        <authorList>
            <person name="Choi I.-G."/>
            <person name="Min B."/>
            <person name="Kim J.-G."/>
            <person name="Kim S."/>
            <person name="Oh Y.-L."/>
            <person name="Kong W.-S."/>
            <person name="Park H."/>
            <person name="Jeong J."/>
            <person name="Song E.-S."/>
        </authorList>
    </citation>
    <scope>NUCLEOTIDE SEQUENCE [LARGE SCALE GENOMIC DNA]</scope>
    <source>
        <strain evidence="1">51987-8</strain>
    </source>
</reference>
<name>A0A369K1Q7_HYPMA</name>
<gene>
    <name evidence="1" type="ORF">Hypma_005616</name>
</gene>
<comment type="caution">
    <text evidence="1">The sequence shown here is derived from an EMBL/GenBank/DDBJ whole genome shotgun (WGS) entry which is preliminary data.</text>
</comment>